<feature type="domain" description="Calcineurin-like phosphoesterase" evidence="1">
    <location>
        <begin position="247"/>
        <end position="491"/>
    </location>
</feature>
<organism evidence="2 3">
    <name type="scientific">Candidozyma pseudohaemuli</name>
    <dbReference type="NCBI Taxonomy" id="418784"/>
    <lineage>
        <taxon>Eukaryota</taxon>
        <taxon>Fungi</taxon>
        <taxon>Dikarya</taxon>
        <taxon>Ascomycota</taxon>
        <taxon>Saccharomycotina</taxon>
        <taxon>Pichiomycetes</taxon>
        <taxon>Metschnikowiaceae</taxon>
        <taxon>Candidozyma</taxon>
    </lineage>
</organism>
<dbReference type="Proteomes" id="UP000241107">
    <property type="component" value="Unassembled WGS sequence"/>
</dbReference>
<reference evidence="2 3" key="1">
    <citation type="submission" date="2018-03" db="EMBL/GenBank/DDBJ databases">
        <title>Candida pseudohaemulonii genome assembly and annotation.</title>
        <authorList>
            <person name="Munoz J.F."/>
            <person name="Gade L.G."/>
            <person name="Chow N.A."/>
            <person name="Litvintseva A.P."/>
            <person name="Loparev V.N."/>
            <person name="Cuomo C.A."/>
        </authorList>
    </citation>
    <scope>NUCLEOTIDE SEQUENCE [LARGE SCALE GENOMIC DNA]</scope>
    <source>
        <strain evidence="2 3">B12108</strain>
    </source>
</reference>
<dbReference type="STRING" id="418784.A0A2P7YHE4"/>
<dbReference type="Gene3D" id="3.60.21.10">
    <property type="match status" value="1"/>
</dbReference>
<dbReference type="PANTHER" id="PTHR32440">
    <property type="entry name" value="PHOSPHATASE DCR2-RELATED-RELATED"/>
    <property type="match status" value="1"/>
</dbReference>
<dbReference type="GeneID" id="36567999"/>
<evidence type="ECO:0000259" key="1">
    <source>
        <dbReference type="Pfam" id="PF00149"/>
    </source>
</evidence>
<dbReference type="Pfam" id="PF00149">
    <property type="entry name" value="Metallophos"/>
    <property type="match status" value="1"/>
</dbReference>
<accession>A0A2P7YHE4</accession>
<dbReference type="SUPFAM" id="SSF56300">
    <property type="entry name" value="Metallo-dependent phosphatases"/>
    <property type="match status" value="1"/>
</dbReference>
<dbReference type="GO" id="GO:0005737">
    <property type="term" value="C:cytoplasm"/>
    <property type="evidence" value="ECO:0007669"/>
    <property type="project" value="TreeGrafter"/>
</dbReference>
<dbReference type="VEuPathDB" id="FungiDB:C7M61_004612"/>
<dbReference type="EMBL" id="PYFQ01000016">
    <property type="protein sequence ID" value="PSK35367.1"/>
    <property type="molecule type" value="Genomic_DNA"/>
</dbReference>
<evidence type="ECO:0000313" key="2">
    <source>
        <dbReference type="EMBL" id="PSK35367.1"/>
    </source>
</evidence>
<dbReference type="RefSeq" id="XP_024711883.1">
    <property type="nucleotide sequence ID" value="XM_024859931.1"/>
</dbReference>
<proteinExistence type="predicted"/>
<dbReference type="GO" id="GO:0004721">
    <property type="term" value="F:phosphoprotein phosphatase activity"/>
    <property type="evidence" value="ECO:0007669"/>
    <property type="project" value="TreeGrafter"/>
</dbReference>
<dbReference type="PANTHER" id="PTHR32440:SF0">
    <property type="entry name" value="PHOSPHATASE DCR2-RELATED"/>
    <property type="match status" value="1"/>
</dbReference>
<dbReference type="AlphaFoldDB" id="A0A2P7YHE4"/>
<gene>
    <name evidence="2" type="ORF">C7M61_004612</name>
</gene>
<keyword evidence="3" id="KW-1185">Reference proteome</keyword>
<dbReference type="InterPro" id="IPR029052">
    <property type="entry name" value="Metallo-depent_PP-like"/>
</dbReference>
<protein>
    <recommendedName>
        <fullName evidence="1">Calcineurin-like phosphoesterase domain-containing protein</fullName>
    </recommendedName>
</protein>
<sequence length="562" mass="64728">MSLRSTTGSLLRNRKVLFLLFVGLFFTVTIHTLHGQGISVQYREELPHQKILDYETVHLTLLENYLVTDVKIQKCAKGFSCLAPKQTSDKAVWHKIDTKLNLHAKASSMFNYYLYVEKTHATNAGRYVTDIQFTPSAKQPTDKNKWFSHKVASSLYIWINYMEVADFETPLVRDLNILFGTHDMQDSRDHWHYQTLPITLPVEQTIYPHASLLSISINEEMPIINHSMEFENVLKKNGIITTVDPKFKIAQISDLHIGVDQGRCIGDECKFDSKTLDFIGNQLDAEGDVKLVVVTGDMIDFERVKHLESAVLKALSPILKLKIPFVFTFGDSDWDWDNYRTKINILNFVASLPRCYNKNINHVDHRIHGLTNYNIKIFHEPPAAEGTTFDYNLLDLSKPNAIATVLDSEHVEVDNTQTNFMYRATLQLPPDMEYRLLFFHYPLPNFRPDKEFKLIGTYNEKHKLVTPTDKKVLDDAVACGYKAISVGHEHENDACIWKTVQGKDILLCYSGIAGESGVTRLDKDYERRFRVFEMNFEKKAMFSWKRTALKSFDPQAVWPLNT</sequence>
<comment type="caution">
    <text evidence="2">The sequence shown here is derived from an EMBL/GenBank/DDBJ whole genome shotgun (WGS) entry which is preliminary data.</text>
</comment>
<evidence type="ECO:0000313" key="3">
    <source>
        <dbReference type="Proteomes" id="UP000241107"/>
    </source>
</evidence>
<name>A0A2P7YHE4_9ASCO</name>
<dbReference type="InterPro" id="IPR004843">
    <property type="entry name" value="Calcineurin-like_PHP"/>
</dbReference>
<dbReference type="OrthoDB" id="783096at2759"/>